<feature type="region of interest" description="Disordered" evidence="1">
    <location>
        <begin position="107"/>
        <end position="188"/>
    </location>
</feature>
<evidence type="ECO:0000256" key="1">
    <source>
        <dbReference type="SAM" id="MobiDB-lite"/>
    </source>
</evidence>
<dbReference type="EMBL" id="KI668635">
    <property type="protein sequence ID" value="ETN71349.1"/>
    <property type="molecule type" value="Genomic_DNA"/>
</dbReference>
<feature type="compositionally biased region" description="Pro residues" evidence="1">
    <location>
        <begin position="134"/>
        <end position="146"/>
    </location>
</feature>
<keyword evidence="3" id="KW-1185">Reference proteome</keyword>
<name>W2SNU4_NECAM</name>
<organism evidence="2 3">
    <name type="scientific">Necator americanus</name>
    <name type="common">Human hookworm</name>
    <dbReference type="NCBI Taxonomy" id="51031"/>
    <lineage>
        <taxon>Eukaryota</taxon>
        <taxon>Metazoa</taxon>
        <taxon>Ecdysozoa</taxon>
        <taxon>Nematoda</taxon>
        <taxon>Chromadorea</taxon>
        <taxon>Rhabditida</taxon>
        <taxon>Rhabditina</taxon>
        <taxon>Rhabditomorpha</taxon>
        <taxon>Strongyloidea</taxon>
        <taxon>Ancylostomatidae</taxon>
        <taxon>Bunostominae</taxon>
        <taxon>Necator</taxon>
    </lineage>
</organism>
<dbReference type="AlphaFoldDB" id="W2SNU4"/>
<evidence type="ECO:0000313" key="2">
    <source>
        <dbReference type="EMBL" id="ETN71349.1"/>
    </source>
</evidence>
<accession>W2SNU4</accession>
<feature type="compositionally biased region" description="Low complexity" evidence="1">
    <location>
        <begin position="147"/>
        <end position="165"/>
    </location>
</feature>
<dbReference type="Proteomes" id="UP000053676">
    <property type="component" value="Unassembled WGS sequence"/>
</dbReference>
<reference evidence="3" key="1">
    <citation type="journal article" date="2014" name="Nat. Genet.">
        <title>Genome of the human hookworm Necator americanus.</title>
        <authorList>
            <person name="Tang Y.T."/>
            <person name="Gao X."/>
            <person name="Rosa B.A."/>
            <person name="Abubucker S."/>
            <person name="Hallsworth-Pepin K."/>
            <person name="Martin J."/>
            <person name="Tyagi R."/>
            <person name="Heizer E."/>
            <person name="Zhang X."/>
            <person name="Bhonagiri-Palsikar V."/>
            <person name="Minx P."/>
            <person name="Warren W.C."/>
            <person name="Wang Q."/>
            <person name="Zhan B."/>
            <person name="Hotez P.J."/>
            <person name="Sternberg P.W."/>
            <person name="Dougall A."/>
            <person name="Gaze S.T."/>
            <person name="Mulvenna J."/>
            <person name="Sotillo J."/>
            <person name="Ranganathan S."/>
            <person name="Rabelo E.M."/>
            <person name="Wilson R.K."/>
            <person name="Felgner P.L."/>
            <person name="Bethony J."/>
            <person name="Hawdon J.M."/>
            <person name="Gasser R.B."/>
            <person name="Loukas A."/>
            <person name="Mitreva M."/>
        </authorList>
    </citation>
    <scope>NUCLEOTIDE SEQUENCE [LARGE SCALE GENOMIC DNA]</scope>
</reference>
<gene>
    <name evidence="2" type="ORF">NECAME_14241</name>
</gene>
<evidence type="ECO:0000313" key="3">
    <source>
        <dbReference type="Proteomes" id="UP000053676"/>
    </source>
</evidence>
<feature type="compositionally biased region" description="Basic and acidic residues" evidence="1">
    <location>
        <begin position="166"/>
        <end position="175"/>
    </location>
</feature>
<protein>
    <submittedName>
        <fullName evidence="2">Uncharacterized protein</fullName>
    </submittedName>
</protein>
<dbReference type="KEGG" id="nai:NECAME_14241"/>
<proteinExistence type="predicted"/>
<sequence>MEWEGGQVWTSFSKRGSVGLKFGSCKMNCDNYQKVLGWRSCSSDRNFMENLWGLLVQKTTSIVETKIGGGFTKFPEQPVTIKLMSKPPQETGGYTSGLVSLQIWSNSHTREQDKKALPLRKKGGQSAEDVKAEPPSPKSSSPPPEATPSSPTGDKSAEGSGSAEGTGKKKYERLKVSSMEKWMSAGPP</sequence>